<sequence length="366" mass="39635">MTTQELEADAHFLFSAELKSPINSFNDEREAPSSTRCPPPSLLQINGVHVKPEEEQEEEQEQEQEEQEQEEQQQEAVVTELHSDVTSLRRGARAAWAINVILAYRFRWRPVQVGGGLYRWVAACTGGWRPVQVGGGLYSTRPLLSISVNTVLPDEHEGSSRSRGHGQNCSGSSASGDSELATAPCFYFEVKALFRPEPPRRVQLDARAAWRAEECPARAGGATSCRWDELRGRASLRTSRFLVPLLPCFLPSACVTAEDKGNCSGVRAAHLRLLPSSGAEGGRCSRPAAGSPVTPPQVSRRFPVNSSTGARWLTPGQLEEPLCSGDRTAGTNPLNTFQPAPVPRCPGAPSGRSMPCETETGSLSGC</sequence>
<dbReference type="OrthoDB" id="6119141at2759"/>
<feature type="region of interest" description="Disordered" evidence="1">
    <location>
        <begin position="23"/>
        <end position="73"/>
    </location>
</feature>
<protein>
    <submittedName>
        <fullName evidence="2">Uncharacterized protein</fullName>
    </submittedName>
</protein>
<comment type="caution">
    <text evidence="2">The sequence shown here is derived from an EMBL/GenBank/DDBJ whole genome shotgun (WGS) entry which is preliminary data.</text>
</comment>
<feature type="region of interest" description="Disordered" evidence="1">
    <location>
        <begin position="154"/>
        <end position="178"/>
    </location>
</feature>
<dbReference type="EMBL" id="SRLO01002323">
    <property type="protein sequence ID" value="TNN33191.1"/>
    <property type="molecule type" value="Genomic_DNA"/>
</dbReference>
<reference evidence="2 3" key="1">
    <citation type="submission" date="2019-03" db="EMBL/GenBank/DDBJ databases">
        <title>First draft genome of Liparis tanakae, snailfish: a comprehensive survey of snailfish specific genes.</title>
        <authorList>
            <person name="Kim W."/>
            <person name="Song I."/>
            <person name="Jeong J.-H."/>
            <person name="Kim D."/>
            <person name="Kim S."/>
            <person name="Ryu S."/>
            <person name="Song J.Y."/>
            <person name="Lee S.K."/>
        </authorList>
    </citation>
    <scope>NUCLEOTIDE SEQUENCE [LARGE SCALE GENOMIC DNA]</scope>
    <source>
        <tissue evidence="2">Muscle</tissue>
    </source>
</reference>
<feature type="region of interest" description="Disordered" evidence="1">
    <location>
        <begin position="279"/>
        <end position="366"/>
    </location>
</feature>
<evidence type="ECO:0000256" key="1">
    <source>
        <dbReference type="SAM" id="MobiDB-lite"/>
    </source>
</evidence>
<gene>
    <name evidence="2" type="ORF">EYF80_056644</name>
</gene>
<feature type="compositionally biased region" description="Polar residues" evidence="1">
    <location>
        <begin position="329"/>
        <end position="338"/>
    </location>
</feature>
<feature type="compositionally biased region" description="Polar residues" evidence="1">
    <location>
        <begin position="165"/>
        <end position="176"/>
    </location>
</feature>
<dbReference type="AlphaFoldDB" id="A0A4Z2EX84"/>
<organism evidence="2 3">
    <name type="scientific">Liparis tanakae</name>
    <name type="common">Tanaka's snailfish</name>
    <dbReference type="NCBI Taxonomy" id="230148"/>
    <lineage>
        <taxon>Eukaryota</taxon>
        <taxon>Metazoa</taxon>
        <taxon>Chordata</taxon>
        <taxon>Craniata</taxon>
        <taxon>Vertebrata</taxon>
        <taxon>Euteleostomi</taxon>
        <taxon>Actinopterygii</taxon>
        <taxon>Neopterygii</taxon>
        <taxon>Teleostei</taxon>
        <taxon>Neoteleostei</taxon>
        <taxon>Acanthomorphata</taxon>
        <taxon>Eupercaria</taxon>
        <taxon>Perciformes</taxon>
        <taxon>Cottioidei</taxon>
        <taxon>Cottales</taxon>
        <taxon>Liparidae</taxon>
        <taxon>Liparis</taxon>
    </lineage>
</organism>
<proteinExistence type="predicted"/>
<evidence type="ECO:0000313" key="2">
    <source>
        <dbReference type="EMBL" id="TNN33191.1"/>
    </source>
</evidence>
<keyword evidence="3" id="KW-1185">Reference proteome</keyword>
<accession>A0A4Z2EX84</accession>
<feature type="compositionally biased region" description="Acidic residues" evidence="1">
    <location>
        <begin position="54"/>
        <end position="73"/>
    </location>
</feature>
<evidence type="ECO:0000313" key="3">
    <source>
        <dbReference type="Proteomes" id="UP000314294"/>
    </source>
</evidence>
<dbReference type="Proteomes" id="UP000314294">
    <property type="component" value="Unassembled WGS sequence"/>
</dbReference>
<name>A0A4Z2EX84_9TELE</name>